<dbReference type="AlphaFoldDB" id="A0A4T0HXP5"/>
<organism evidence="6 7">
    <name type="scientific">Wallemia ichthyophaga</name>
    <dbReference type="NCBI Taxonomy" id="245174"/>
    <lineage>
        <taxon>Eukaryota</taxon>
        <taxon>Fungi</taxon>
        <taxon>Dikarya</taxon>
        <taxon>Basidiomycota</taxon>
        <taxon>Wallemiomycotina</taxon>
        <taxon>Wallemiomycetes</taxon>
        <taxon>Wallemiales</taxon>
        <taxon>Wallemiaceae</taxon>
        <taxon>Wallemia</taxon>
    </lineage>
</organism>
<name>A0A4T0HXP5_WALIC</name>
<dbReference type="SUPFAM" id="SSF46785">
    <property type="entry name" value="Winged helix' DNA-binding domain"/>
    <property type="match status" value="1"/>
</dbReference>
<reference evidence="6 7" key="1">
    <citation type="submission" date="2019-03" db="EMBL/GenBank/DDBJ databases">
        <title>Sequencing 23 genomes of Wallemia ichthyophaga.</title>
        <authorList>
            <person name="Gostincar C."/>
        </authorList>
    </citation>
    <scope>NUCLEOTIDE SEQUENCE [LARGE SCALE GENOMIC DNA]</scope>
    <source>
        <strain evidence="6 7">EXF-8621</strain>
    </source>
</reference>
<dbReference type="PANTHER" id="PTHR10015">
    <property type="entry name" value="HEAT SHOCK TRANSCRIPTION FACTOR"/>
    <property type="match status" value="1"/>
</dbReference>
<evidence type="ECO:0000256" key="2">
    <source>
        <dbReference type="ARBA" id="ARBA00023125"/>
    </source>
</evidence>
<protein>
    <recommendedName>
        <fullName evidence="5">HSF-type DNA-binding domain-containing protein</fullName>
    </recommendedName>
</protein>
<dbReference type="SMART" id="SM00415">
    <property type="entry name" value="HSF"/>
    <property type="match status" value="1"/>
</dbReference>
<comment type="subcellular location">
    <subcellularLocation>
        <location evidence="1">Nucleus</location>
    </subcellularLocation>
</comment>
<dbReference type="PANTHER" id="PTHR10015:SF206">
    <property type="entry name" value="HSF-TYPE DNA-BINDING DOMAIN-CONTAINING PROTEIN"/>
    <property type="match status" value="1"/>
</dbReference>
<dbReference type="InterPro" id="IPR036388">
    <property type="entry name" value="WH-like_DNA-bd_sf"/>
</dbReference>
<keyword evidence="3" id="KW-0539">Nucleus</keyword>
<sequence>MPNPLNPHDRAVNKVLRTINECNNLYLNPCNSAYRSGEFLPRLCILNEPGLTHVISWADDGMSFLLSNKHAFEKHVLPHIYKATKVASFYRQLRLYGFKRLGSLQDESRPPPLSIEHCKHVTLNSFNLKRTTSTRYTTVSNLYNVERLDFLSRNKKQGELDSNHPGKSSDMENKAEAITNTNTFAPPHLSYISATDATIFMSRVNIRGYAVPCQPLILSTPISTLQTMVHAPIPRGVSAQMPILRDDYEPEQDSHSNSI</sequence>
<dbReference type="GO" id="GO:0005634">
    <property type="term" value="C:nucleus"/>
    <property type="evidence" value="ECO:0007669"/>
    <property type="project" value="UniProtKB-SubCell"/>
</dbReference>
<keyword evidence="2" id="KW-0238">DNA-binding</keyword>
<evidence type="ECO:0000313" key="6">
    <source>
        <dbReference type="EMBL" id="TIB16317.1"/>
    </source>
</evidence>
<evidence type="ECO:0000256" key="1">
    <source>
        <dbReference type="ARBA" id="ARBA00004123"/>
    </source>
</evidence>
<dbReference type="GO" id="GO:0043565">
    <property type="term" value="F:sequence-specific DNA binding"/>
    <property type="evidence" value="ECO:0007669"/>
    <property type="project" value="InterPro"/>
</dbReference>
<evidence type="ECO:0000259" key="5">
    <source>
        <dbReference type="SMART" id="SM00415"/>
    </source>
</evidence>
<dbReference type="Proteomes" id="UP000306954">
    <property type="component" value="Unassembled WGS sequence"/>
</dbReference>
<accession>A0A4T0HXP5</accession>
<dbReference type="Pfam" id="PF00447">
    <property type="entry name" value="HSF_DNA-bind"/>
    <property type="match status" value="1"/>
</dbReference>
<dbReference type="GO" id="GO:0003700">
    <property type="term" value="F:DNA-binding transcription factor activity"/>
    <property type="evidence" value="ECO:0007669"/>
    <property type="project" value="InterPro"/>
</dbReference>
<evidence type="ECO:0000256" key="3">
    <source>
        <dbReference type="ARBA" id="ARBA00023242"/>
    </source>
</evidence>
<evidence type="ECO:0000313" key="7">
    <source>
        <dbReference type="Proteomes" id="UP000306954"/>
    </source>
</evidence>
<feature type="domain" description="HSF-type DNA-binding" evidence="5">
    <location>
        <begin position="35"/>
        <end position="121"/>
    </location>
</feature>
<gene>
    <name evidence="6" type="ORF">E3P90_00494</name>
</gene>
<comment type="caution">
    <text evidence="6">The sequence shown here is derived from an EMBL/GenBank/DDBJ whole genome shotgun (WGS) entry which is preliminary data.</text>
</comment>
<dbReference type="EMBL" id="SPOF01000004">
    <property type="protein sequence ID" value="TIB16317.1"/>
    <property type="molecule type" value="Genomic_DNA"/>
</dbReference>
<evidence type="ECO:0000256" key="4">
    <source>
        <dbReference type="RuleBase" id="RU004020"/>
    </source>
</evidence>
<dbReference type="InterPro" id="IPR000232">
    <property type="entry name" value="HSF_DNA-bd"/>
</dbReference>
<comment type="similarity">
    <text evidence="4">Belongs to the HSF family.</text>
</comment>
<dbReference type="Gene3D" id="1.10.10.10">
    <property type="entry name" value="Winged helix-like DNA-binding domain superfamily/Winged helix DNA-binding domain"/>
    <property type="match status" value="1"/>
</dbReference>
<proteinExistence type="inferred from homology"/>
<dbReference type="InterPro" id="IPR036390">
    <property type="entry name" value="WH_DNA-bd_sf"/>
</dbReference>